<keyword evidence="2" id="KW-1185">Reference proteome</keyword>
<reference evidence="1 2" key="1">
    <citation type="submission" date="2023-10" db="EMBL/GenBank/DDBJ databases">
        <authorList>
            <person name="Dale J."/>
        </authorList>
    </citation>
    <scope>NUCLEOTIDE SEQUENCE [LARGE SCALE GENOMIC DNA]</scope>
    <source>
        <strain evidence="1 2">2023EL-00970</strain>
    </source>
</reference>
<protein>
    <submittedName>
        <fullName evidence="1">Phage tail protein</fullName>
    </submittedName>
</protein>
<name>A0ABU4E2H5_9ENTR</name>
<dbReference type="Proteomes" id="UP001187066">
    <property type="component" value="Unassembled WGS sequence"/>
</dbReference>
<dbReference type="InterPro" id="IPR016912">
    <property type="entry name" value="Phage_P2_GpU"/>
</dbReference>
<organism evidence="1 2">
    <name type="scientific">Atlantibacter subterraneus</name>
    <dbReference type="NCBI Taxonomy" id="255519"/>
    <lineage>
        <taxon>Bacteria</taxon>
        <taxon>Pseudomonadati</taxon>
        <taxon>Pseudomonadota</taxon>
        <taxon>Gammaproteobacteria</taxon>
        <taxon>Enterobacterales</taxon>
        <taxon>Enterobacteriaceae</taxon>
        <taxon>Atlantibacter</taxon>
    </lineage>
</organism>
<dbReference type="InterPro" id="IPR009734">
    <property type="entry name" value="Myoviridae_GpU"/>
</dbReference>
<accession>A0ABU4E2H5</accession>
<dbReference type="RefSeq" id="WP_317678261.1">
    <property type="nucleotide sequence ID" value="NZ_JAWLOF010000007.1"/>
</dbReference>
<dbReference type="PIRSF" id="PIRSF029208">
    <property type="entry name" value="Phage_tail_GPU"/>
    <property type="match status" value="1"/>
</dbReference>
<sequence>MMLALGMFVFMRQTLPYQTLQRDAEYRWPSNPRVGKRDAFQYLGPGEETVTLAGALYPELTGGRLTLTTVRLMAEEGRAWPLLDGTGTIYGMYVINNVSETGALFFSDGTPRKIDFTLKLTRVDESLAAIYGDIGRQAQSLVSKAGDMAKGLTGLTGAG</sequence>
<dbReference type="EMBL" id="JAWLOF010000007">
    <property type="protein sequence ID" value="MDV7023303.1"/>
    <property type="molecule type" value="Genomic_DNA"/>
</dbReference>
<gene>
    <name evidence="1" type="ORF">R4P48_11505</name>
</gene>
<evidence type="ECO:0000313" key="2">
    <source>
        <dbReference type="Proteomes" id="UP001187066"/>
    </source>
</evidence>
<proteinExistence type="predicted"/>
<evidence type="ECO:0000313" key="1">
    <source>
        <dbReference type="EMBL" id="MDV7023303.1"/>
    </source>
</evidence>
<comment type="caution">
    <text evidence="1">The sequence shown here is derived from an EMBL/GenBank/DDBJ whole genome shotgun (WGS) entry which is preliminary data.</text>
</comment>
<dbReference type="Pfam" id="PF06995">
    <property type="entry name" value="Phage_P2_GpU"/>
    <property type="match status" value="1"/>
</dbReference>